<comment type="caution">
    <text evidence="3">The sequence shown here is derived from an EMBL/GenBank/DDBJ whole genome shotgun (WGS) entry which is preliminary data.</text>
</comment>
<evidence type="ECO:0000313" key="3">
    <source>
        <dbReference type="EMBL" id="TWP46692.1"/>
    </source>
</evidence>
<evidence type="ECO:0000313" key="4">
    <source>
        <dbReference type="Proteomes" id="UP000316639"/>
    </source>
</evidence>
<dbReference type="GO" id="GO:0071949">
    <property type="term" value="F:FAD binding"/>
    <property type="evidence" value="ECO:0007669"/>
    <property type="project" value="InterPro"/>
</dbReference>
<dbReference type="EMBL" id="VOBR01000031">
    <property type="protein sequence ID" value="TWP46692.1"/>
    <property type="molecule type" value="Genomic_DNA"/>
</dbReference>
<dbReference type="Gene3D" id="3.50.50.60">
    <property type="entry name" value="FAD/NAD(P)-binding domain"/>
    <property type="match status" value="1"/>
</dbReference>
<dbReference type="PRINTS" id="PR00420">
    <property type="entry name" value="RNGMNOXGNASE"/>
</dbReference>
<sequence>MKEIDVDCDVLIVGFGPVGQLLSILLADKGWRVVVVERRTEPHAIARAVSFDGEAARIFAAAGLADELPELGELSREIEFHNGRGDVLYRSEPAAEGYFGWPDSTSFYQPDLEAALIARTEQFPNLSVLLGTEAVGVEETGEHVDVRLQDGSRISARWVVGCDGARSFVREQMDVSEQQAGFSFDWLVCDVVPHEITEYRPNNLQICDPKRPRTHASAGRGHRRWEFMLLPGESPSEMNTPDYAWKLLAMADVTPENATLERHSVYKFRSAFADRWRAGRLLLAGDAAHVMPPFSGQGMCSGVRDARNLSWRLDLVLRGLTSDALLDSYGVERIDHLQNSIELAIKLGRVICLTNEKLAAARDAAMLAGRARGDVPPRPEDIYWPIRKGVFGHADQVTGRLVPQARVASADREGLFDQVVGTGFVLMTLGDPAQCVSPESQEILDSLDALVVGILPPGTPRDTLRPGTVVDVDGTCSAYLSGAHGEAVLMRPDFYAFGADEINDLIRQLATELNLVLREDVLKVG</sequence>
<dbReference type="GO" id="GO:0019622">
    <property type="term" value="P:3-(3-hydroxy)phenylpropionate catabolic process"/>
    <property type="evidence" value="ECO:0007669"/>
    <property type="project" value="TreeGrafter"/>
</dbReference>
<dbReference type="InterPro" id="IPR002938">
    <property type="entry name" value="FAD-bd"/>
</dbReference>
<organism evidence="3 4">
    <name type="scientific">Lentzea tibetensis</name>
    <dbReference type="NCBI Taxonomy" id="2591470"/>
    <lineage>
        <taxon>Bacteria</taxon>
        <taxon>Bacillati</taxon>
        <taxon>Actinomycetota</taxon>
        <taxon>Actinomycetes</taxon>
        <taxon>Pseudonocardiales</taxon>
        <taxon>Pseudonocardiaceae</taxon>
        <taxon>Lentzea</taxon>
    </lineage>
</organism>
<proteinExistence type="predicted"/>
<protein>
    <submittedName>
        <fullName evidence="3">Bifunctional 3-(3-hydroxy-phenyl)propionate/3-hydroxycinnamic acid hydroxylase</fullName>
    </submittedName>
</protein>
<evidence type="ECO:0000259" key="2">
    <source>
        <dbReference type="Pfam" id="PF01494"/>
    </source>
</evidence>
<keyword evidence="1" id="KW-0560">Oxidoreductase</keyword>
<name>A0A563EKF8_9PSEU</name>
<dbReference type="GO" id="GO:0008688">
    <property type="term" value="F:3-(3-hydroxyphenyl)propionate hydroxylase activity"/>
    <property type="evidence" value="ECO:0007669"/>
    <property type="project" value="TreeGrafter"/>
</dbReference>
<evidence type="ECO:0000256" key="1">
    <source>
        <dbReference type="ARBA" id="ARBA00023002"/>
    </source>
</evidence>
<dbReference type="Gene3D" id="3.30.70.2450">
    <property type="match status" value="1"/>
</dbReference>
<dbReference type="OrthoDB" id="8670884at2"/>
<dbReference type="InterPro" id="IPR036188">
    <property type="entry name" value="FAD/NAD-bd_sf"/>
</dbReference>
<dbReference type="PANTHER" id="PTHR43476">
    <property type="entry name" value="3-(3-HYDROXY-PHENYL)PROPIONATE/3-HYDROXYCINNAMIC ACID HYDROXYLASE"/>
    <property type="match status" value="1"/>
</dbReference>
<dbReference type="InterPro" id="IPR050631">
    <property type="entry name" value="PheA/TfdB_FAD_monoxygenase"/>
</dbReference>
<accession>A0A563EKF8</accession>
<dbReference type="Proteomes" id="UP000316639">
    <property type="component" value="Unassembled WGS sequence"/>
</dbReference>
<reference evidence="3 4" key="1">
    <citation type="submission" date="2019-07" db="EMBL/GenBank/DDBJ databases">
        <title>Lentzea xizangensis sp. nov., isolated from Qinghai-Tibetan Plateau Soils.</title>
        <authorList>
            <person name="Huang J."/>
        </authorList>
    </citation>
    <scope>NUCLEOTIDE SEQUENCE [LARGE SCALE GENOMIC DNA]</scope>
    <source>
        <strain evidence="3 4">FXJ1.1311</strain>
    </source>
</reference>
<dbReference type="NCBIfam" id="NF004829">
    <property type="entry name" value="PRK06183.1-3"/>
    <property type="match status" value="1"/>
</dbReference>
<dbReference type="AlphaFoldDB" id="A0A563EKF8"/>
<keyword evidence="4" id="KW-1185">Reference proteome</keyword>
<feature type="domain" description="FAD-binding" evidence="2">
    <location>
        <begin position="7"/>
        <end position="340"/>
    </location>
</feature>
<dbReference type="Pfam" id="PF01494">
    <property type="entry name" value="FAD_binding_3"/>
    <property type="match status" value="1"/>
</dbReference>
<gene>
    <name evidence="3" type="ORF">FKR81_35105</name>
</gene>
<dbReference type="PANTHER" id="PTHR43476:SF3">
    <property type="entry name" value="FAD-BINDING MONOOXYGENASE"/>
    <property type="match status" value="1"/>
</dbReference>
<dbReference type="SUPFAM" id="SSF51905">
    <property type="entry name" value="FAD/NAD(P)-binding domain"/>
    <property type="match status" value="1"/>
</dbReference>